<keyword evidence="1" id="KW-0479">Metal-binding</keyword>
<dbReference type="GO" id="GO:0047980">
    <property type="term" value="F:hippurate hydrolase activity"/>
    <property type="evidence" value="ECO:0007669"/>
    <property type="project" value="UniProtKB-EC"/>
</dbReference>
<dbReference type="Gene3D" id="3.40.630.10">
    <property type="entry name" value="Zn peptidases"/>
    <property type="match status" value="1"/>
</dbReference>
<dbReference type="Proteomes" id="UP000523007">
    <property type="component" value="Unassembled WGS sequence"/>
</dbReference>
<protein>
    <submittedName>
        <fullName evidence="4">Hippurate hydrolase</fullName>
        <ecNumber evidence="4">3.5.1.32</ecNumber>
    </submittedName>
</protein>
<dbReference type="Pfam" id="PF07687">
    <property type="entry name" value="M20_dimer"/>
    <property type="match status" value="1"/>
</dbReference>
<reference evidence="4 5" key="1">
    <citation type="submission" date="2020-08" db="EMBL/GenBank/DDBJ databases">
        <title>Sequencing the genomes of 1000 actinobacteria strains.</title>
        <authorList>
            <person name="Klenk H.-P."/>
        </authorList>
    </citation>
    <scope>NUCLEOTIDE SEQUENCE [LARGE SCALE GENOMIC DNA]</scope>
    <source>
        <strain evidence="4 5">DSM 102030</strain>
    </source>
</reference>
<feature type="binding site" evidence="1">
    <location>
        <position position="389"/>
    </location>
    <ligand>
        <name>Mn(2+)</name>
        <dbReference type="ChEBI" id="CHEBI:29035"/>
        <label>2</label>
    </ligand>
</feature>
<dbReference type="InterPro" id="IPR017439">
    <property type="entry name" value="Amidohydrolase"/>
</dbReference>
<organism evidence="4 5">
    <name type="scientific">Lipingzhangella halophila</name>
    <dbReference type="NCBI Taxonomy" id="1783352"/>
    <lineage>
        <taxon>Bacteria</taxon>
        <taxon>Bacillati</taxon>
        <taxon>Actinomycetota</taxon>
        <taxon>Actinomycetes</taxon>
        <taxon>Streptosporangiales</taxon>
        <taxon>Nocardiopsidaceae</taxon>
        <taxon>Lipingzhangella</taxon>
    </lineage>
</organism>
<dbReference type="InterPro" id="IPR011650">
    <property type="entry name" value="Peptidase_M20_dimer"/>
</dbReference>
<dbReference type="AlphaFoldDB" id="A0A7W7W5G5"/>
<accession>A0A7W7W5G5</accession>
<sequence length="423" mass="43250">MNKSFEMELPVETAADGSSTTAAPAERFTAGGTALLPELVALRRAIHAEPEVGLRLPETQRKVLAALAPLDLELHTGTALSSVVAVLRGARPGPTVLLRADMDALPLQEATSVPFRSTNGAMHACGHDLHTAGLVGAAHLLHAHRDELAGDVVFMFQPGEEGFGGAPLMLEEGVLDVTGERPVAAYAAHVGPGPRGTFLTRTGTVTASSTTFAVEVSGRGGHGSRPHEALDPVPVLAEIVLGLQTFATRRFDAFDPVVLSVTNLAAGTGADNIIPGSARLSGTVRTTSPQALAKVEAELPSVATGIAEAHAATATTEVATGYPSVVNDPATTGAALEVLREAFGARVAEAPRPTMGAEDFSYVAQQVPATMLMLLASPPDLDGDPAPNHSPHAVFDDAVLGDQAAALALLAARALTAHAPAAG</sequence>
<comment type="cofactor">
    <cofactor evidence="1">
        <name>Mn(2+)</name>
        <dbReference type="ChEBI" id="CHEBI:29035"/>
    </cofactor>
    <text evidence="1">The Mn(2+) ion enhances activity.</text>
</comment>
<evidence type="ECO:0000256" key="1">
    <source>
        <dbReference type="PIRSR" id="PIRSR005962-1"/>
    </source>
</evidence>
<name>A0A7W7W5G5_9ACTN</name>
<proteinExistence type="predicted"/>
<evidence type="ECO:0000259" key="3">
    <source>
        <dbReference type="Pfam" id="PF07687"/>
    </source>
</evidence>
<keyword evidence="1" id="KW-0464">Manganese</keyword>
<dbReference type="Pfam" id="PF01546">
    <property type="entry name" value="Peptidase_M20"/>
    <property type="match status" value="1"/>
</dbReference>
<dbReference type="EC" id="3.5.1.32" evidence="4"/>
<evidence type="ECO:0000313" key="4">
    <source>
        <dbReference type="EMBL" id="MBB4934771.1"/>
    </source>
</evidence>
<dbReference type="GO" id="GO:0046872">
    <property type="term" value="F:metal ion binding"/>
    <property type="evidence" value="ECO:0007669"/>
    <property type="project" value="UniProtKB-KW"/>
</dbReference>
<keyword evidence="4" id="KW-0378">Hydrolase</keyword>
<dbReference type="SUPFAM" id="SSF53187">
    <property type="entry name" value="Zn-dependent exopeptidases"/>
    <property type="match status" value="1"/>
</dbReference>
<feature type="region of interest" description="Disordered" evidence="2">
    <location>
        <begin position="1"/>
        <end position="23"/>
    </location>
</feature>
<feature type="binding site" evidence="1">
    <location>
        <position position="127"/>
    </location>
    <ligand>
        <name>Mn(2+)</name>
        <dbReference type="ChEBI" id="CHEBI:29035"/>
        <label>2</label>
    </ligand>
</feature>
<feature type="binding site" evidence="1">
    <location>
        <position position="125"/>
    </location>
    <ligand>
        <name>Mn(2+)</name>
        <dbReference type="ChEBI" id="CHEBI:29035"/>
        <label>2</label>
    </ligand>
</feature>
<dbReference type="NCBIfam" id="TIGR01891">
    <property type="entry name" value="amidohydrolases"/>
    <property type="match status" value="1"/>
</dbReference>
<dbReference type="SUPFAM" id="SSF55031">
    <property type="entry name" value="Bacterial exopeptidase dimerisation domain"/>
    <property type="match status" value="1"/>
</dbReference>
<dbReference type="InterPro" id="IPR002933">
    <property type="entry name" value="Peptidase_M20"/>
</dbReference>
<dbReference type="CDD" id="cd03886">
    <property type="entry name" value="M20_Acy1"/>
    <property type="match status" value="1"/>
</dbReference>
<dbReference type="PANTHER" id="PTHR11014:SF63">
    <property type="entry name" value="METALLOPEPTIDASE, PUTATIVE (AFU_ORTHOLOGUE AFUA_6G09600)-RELATED"/>
    <property type="match status" value="1"/>
</dbReference>
<feature type="binding site" evidence="1">
    <location>
        <position position="161"/>
    </location>
    <ligand>
        <name>Mn(2+)</name>
        <dbReference type="ChEBI" id="CHEBI:29035"/>
        <label>2</label>
    </ligand>
</feature>
<dbReference type="PIRSF" id="PIRSF005962">
    <property type="entry name" value="Pept_M20D_amidohydro"/>
    <property type="match status" value="1"/>
</dbReference>
<gene>
    <name evidence="4" type="ORF">F4561_005665</name>
</gene>
<comment type="caution">
    <text evidence="4">The sequence shown here is derived from an EMBL/GenBank/DDBJ whole genome shotgun (WGS) entry which is preliminary data.</text>
</comment>
<feature type="binding site" evidence="1">
    <location>
        <position position="189"/>
    </location>
    <ligand>
        <name>Mn(2+)</name>
        <dbReference type="ChEBI" id="CHEBI:29035"/>
        <label>2</label>
    </ligand>
</feature>
<feature type="domain" description="Peptidase M20 dimerisation" evidence="3">
    <location>
        <begin position="209"/>
        <end position="301"/>
    </location>
</feature>
<dbReference type="InterPro" id="IPR036264">
    <property type="entry name" value="Bact_exopeptidase_dim_dom"/>
</dbReference>
<evidence type="ECO:0000256" key="2">
    <source>
        <dbReference type="SAM" id="MobiDB-lite"/>
    </source>
</evidence>
<dbReference type="RefSeq" id="WP_246438167.1">
    <property type="nucleotide sequence ID" value="NZ_JACHJT010000002.1"/>
</dbReference>
<evidence type="ECO:0000313" key="5">
    <source>
        <dbReference type="Proteomes" id="UP000523007"/>
    </source>
</evidence>
<dbReference type="PANTHER" id="PTHR11014">
    <property type="entry name" value="PEPTIDASE M20 FAMILY MEMBER"/>
    <property type="match status" value="1"/>
</dbReference>
<dbReference type="Gene3D" id="3.30.70.360">
    <property type="match status" value="1"/>
</dbReference>
<dbReference type="EMBL" id="JACHJT010000002">
    <property type="protein sequence ID" value="MBB4934771.1"/>
    <property type="molecule type" value="Genomic_DNA"/>
</dbReference>
<keyword evidence="5" id="KW-1185">Reference proteome</keyword>